<name>A0A0R1N3M9_9LACO</name>
<dbReference type="NCBIfam" id="TIGR00689">
    <property type="entry name" value="rpiB_lacA_lacB"/>
    <property type="match status" value="1"/>
</dbReference>
<dbReference type="InterPro" id="IPR003500">
    <property type="entry name" value="RpiB_LacA_LacB"/>
</dbReference>
<protein>
    <submittedName>
        <fullName evidence="4">Galactose-6-phosphate isomerase subunit LacA</fullName>
    </submittedName>
</protein>
<dbReference type="GO" id="GO:0019316">
    <property type="term" value="P:D-allose catabolic process"/>
    <property type="evidence" value="ECO:0007669"/>
    <property type="project" value="TreeGrafter"/>
</dbReference>
<evidence type="ECO:0000256" key="1">
    <source>
        <dbReference type="ARBA" id="ARBA00008754"/>
    </source>
</evidence>
<dbReference type="NCBIfam" id="NF006380">
    <property type="entry name" value="PRK08621.1"/>
    <property type="match status" value="1"/>
</dbReference>
<reference evidence="4 5" key="1">
    <citation type="journal article" date="2015" name="Genome Announc.">
        <title>Expanding the biotechnology potential of lactobacilli through comparative genomics of 213 strains and associated genera.</title>
        <authorList>
            <person name="Sun Z."/>
            <person name="Harris H.M."/>
            <person name="McCann A."/>
            <person name="Guo C."/>
            <person name="Argimon S."/>
            <person name="Zhang W."/>
            <person name="Yang X."/>
            <person name="Jeffery I.B."/>
            <person name="Cooney J.C."/>
            <person name="Kagawa T.F."/>
            <person name="Liu W."/>
            <person name="Song Y."/>
            <person name="Salvetti E."/>
            <person name="Wrobel A."/>
            <person name="Rasinkangas P."/>
            <person name="Parkhill J."/>
            <person name="Rea M.C."/>
            <person name="O'Sullivan O."/>
            <person name="Ritari J."/>
            <person name="Douillard F.P."/>
            <person name="Paul Ross R."/>
            <person name="Yang R."/>
            <person name="Briner A.E."/>
            <person name="Felis G.E."/>
            <person name="de Vos W.M."/>
            <person name="Barrangou R."/>
            <person name="Klaenhammer T.R."/>
            <person name="Caufield P.W."/>
            <person name="Cui Y."/>
            <person name="Zhang H."/>
            <person name="O'Toole P.W."/>
        </authorList>
    </citation>
    <scope>NUCLEOTIDE SEQUENCE [LARGE SCALE GENOMIC DNA]</scope>
    <source>
        <strain evidence="4 5">DSM 12744</strain>
    </source>
</reference>
<comment type="similarity">
    <text evidence="1">Belongs to the LacAB/RpiB family.</text>
</comment>
<dbReference type="GO" id="GO:0005988">
    <property type="term" value="P:lactose metabolic process"/>
    <property type="evidence" value="ECO:0007669"/>
    <property type="project" value="UniProtKB-KW"/>
</dbReference>
<comment type="caution">
    <text evidence="4">The sequence shown here is derived from an EMBL/GenBank/DDBJ whole genome shotgun (WGS) entry which is preliminary data.</text>
</comment>
<keyword evidence="2" id="KW-0423">Lactose metabolism</keyword>
<organism evidence="4 5">
    <name type="scientific">Schleiferilactobacillus perolens DSM 12744</name>
    <dbReference type="NCBI Taxonomy" id="1423792"/>
    <lineage>
        <taxon>Bacteria</taxon>
        <taxon>Bacillati</taxon>
        <taxon>Bacillota</taxon>
        <taxon>Bacilli</taxon>
        <taxon>Lactobacillales</taxon>
        <taxon>Lactobacillaceae</taxon>
        <taxon>Schleiferilactobacillus</taxon>
    </lineage>
</organism>
<dbReference type="RefSeq" id="WP_057817809.1">
    <property type="nucleotide sequence ID" value="NZ_AZEC01000001.1"/>
</dbReference>
<dbReference type="EMBL" id="AZEC01000001">
    <property type="protein sequence ID" value="KRL14797.1"/>
    <property type="molecule type" value="Genomic_DNA"/>
</dbReference>
<dbReference type="PANTHER" id="PTHR30345">
    <property type="entry name" value="RIBOSE-5-PHOSPHATE ISOMERASE B"/>
    <property type="match status" value="1"/>
</dbReference>
<evidence type="ECO:0000256" key="2">
    <source>
        <dbReference type="ARBA" id="ARBA00022736"/>
    </source>
</evidence>
<evidence type="ECO:0000313" key="4">
    <source>
        <dbReference type="EMBL" id="KRL14797.1"/>
    </source>
</evidence>
<keyword evidence="3 4" id="KW-0413">Isomerase</keyword>
<dbReference type="PIRSF" id="PIRSF005384">
    <property type="entry name" value="RpiB_LacA_B"/>
    <property type="match status" value="1"/>
</dbReference>
<keyword evidence="5" id="KW-1185">Reference proteome</keyword>
<dbReference type="Pfam" id="PF02502">
    <property type="entry name" value="LacAB_rpiB"/>
    <property type="match status" value="1"/>
</dbReference>
<dbReference type="Proteomes" id="UP000051330">
    <property type="component" value="Unassembled WGS sequence"/>
</dbReference>
<evidence type="ECO:0000313" key="5">
    <source>
        <dbReference type="Proteomes" id="UP000051330"/>
    </source>
</evidence>
<dbReference type="AlphaFoldDB" id="A0A0R1N3M9"/>
<dbReference type="SUPFAM" id="SSF89623">
    <property type="entry name" value="Ribose/Galactose isomerase RpiB/AlsB"/>
    <property type="match status" value="1"/>
</dbReference>
<dbReference type="Gene3D" id="3.40.1400.10">
    <property type="entry name" value="Sugar-phosphate isomerase, RpiB/LacA/LacB"/>
    <property type="match status" value="1"/>
</dbReference>
<accession>A0A0R1N3M9</accession>
<dbReference type="GO" id="GO:0009052">
    <property type="term" value="P:pentose-phosphate shunt, non-oxidative branch"/>
    <property type="evidence" value="ECO:0007669"/>
    <property type="project" value="TreeGrafter"/>
</dbReference>
<sequence>MDVVIGADKDGFDMKEQVKKYLQERHYHVLDVTPKPASDFVDSALAVTKEVMSGKAHKGIMFDRYGIGSMMAATKVKGMVATNVGDETAAHQTAEHNGAKAIAIGTGLIGIDRALGLIQRYLDAEYVDGRHQVRLDMLAKMI</sequence>
<dbReference type="PATRIC" id="fig|1423792.3.peg.462"/>
<dbReference type="OrthoDB" id="1778624at2"/>
<evidence type="ECO:0000256" key="3">
    <source>
        <dbReference type="ARBA" id="ARBA00023235"/>
    </source>
</evidence>
<dbReference type="InterPro" id="IPR036569">
    <property type="entry name" value="RpiB_LacA_LacB_sf"/>
</dbReference>
<dbReference type="GO" id="GO:0004751">
    <property type="term" value="F:ribose-5-phosphate isomerase activity"/>
    <property type="evidence" value="ECO:0007669"/>
    <property type="project" value="TreeGrafter"/>
</dbReference>
<gene>
    <name evidence="4" type="ORF">FD09_GL000458</name>
</gene>
<proteinExistence type="inferred from homology"/>
<dbReference type="PANTHER" id="PTHR30345:SF5">
    <property type="entry name" value="GALACTOSE-6-PHOSPHATE ISOMERASE SUBUNIT LACA"/>
    <property type="match status" value="1"/>
</dbReference>
<dbReference type="STRING" id="1423792.FD09_GL000458"/>